<accession>A0ABW4JNE7</accession>
<keyword evidence="7" id="KW-1185">Reference proteome</keyword>
<dbReference type="Gene3D" id="3.40.50.10310">
    <property type="entry name" value="Creatininase"/>
    <property type="match status" value="1"/>
</dbReference>
<dbReference type="InterPro" id="IPR024087">
    <property type="entry name" value="Creatininase-like_sf"/>
</dbReference>
<comment type="caution">
    <text evidence="6">The sequence shown here is derived from an EMBL/GenBank/DDBJ whole genome shotgun (WGS) entry which is preliminary data.</text>
</comment>
<evidence type="ECO:0000313" key="6">
    <source>
        <dbReference type="EMBL" id="MFD1677966.1"/>
    </source>
</evidence>
<gene>
    <name evidence="6" type="ORF">ACFSB2_25190</name>
</gene>
<sequence>MTAAKYWWGCMPERVSERFLGRYSTTEITQMADDGGVVLIPLGATEQHGPHLPLFTDTLIVQSLVAGVLADLPENHPFYFIYPLAYSYSMEHIDFPGTISLSAETTMKLLMDVADALAKSGFRKIVFLNGHGGNVGLLHVVAREIRIKTGISPFVISGGSLMEKGMFDEVESRHGIHAGAYETALLQSLIPNWVDTALSEAEYPAFVKREGQLSIEGSFAVAWKTKDLSASGVIGDPNQATPEMGGHLFSAMVAKLADVLMEIAQFDAVEEGEVHELRVEG</sequence>
<dbReference type="InterPro" id="IPR003785">
    <property type="entry name" value="Creatininase/forma_Hydrolase"/>
</dbReference>
<evidence type="ECO:0000256" key="2">
    <source>
        <dbReference type="ARBA" id="ARBA00022723"/>
    </source>
</evidence>
<evidence type="ECO:0000313" key="7">
    <source>
        <dbReference type="Proteomes" id="UP001597079"/>
    </source>
</evidence>
<dbReference type="SUPFAM" id="SSF102215">
    <property type="entry name" value="Creatininase"/>
    <property type="match status" value="1"/>
</dbReference>
<evidence type="ECO:0000256" key="1">
    <source>
        <dbReference type="ARBA" id="ARBA00001947"/>
    </source>
</evidence>
<reference evidence="7" key="1">
    <citation type="journal article" date="2019" name="Int. J. Syst. Evol. Microbiol.">
        <title>The Global Catalogue of Microorganisms (GCM) 10K type strain sequencing project: providing services to taxonomists for standard genome sequencing and annotation.</title>
        <authorList>
            <consortium name="The Broad Institute Genomics Platform"/>
            <consortium name="The Broad Institute Genome Sequencing Center for Infectious Disease"/>
            <person name="Wu L."/>
            <person name="Ma J."/>
        </authorList>
    </citation>
    <scope>NUCLEOTIDE SEQUENCE [LARGE SCALE GENOMIC DNA]</scope>
    <source>
        <strain evidence="7">CGMCC 1.12286</strain>
    </source>
</reference>
<dbReference type="Proteomes" id="UP001597079">
    <property type="component" value="Unassembled WGS sequence"/>
</dbReference>
<keyword evidence="3" id="KW-0378">Hydrolase</keyword>
<keyword evidence="2" id="KW-0479">Metal-binding</keyword>
<dbReference type="Pfam" id="PF02633">
    <property type="entry name" value="Creatininase"/>
    <property type="match status" value="1"/>
</dbReference>
<dbReference type="EMBL" id="JBHUCX010000099">
    <property type="protein sequence ID" value="MFD1677966.1"/>
    <property type="molecule type" value="Genomic_DNA"/>
</dbReference>
<comment type="similarity">
    <text evidence="5">Belongs to the creatininase superfamily.</text>
</comment>
<organism evidence="6 7">
    <name type="scientific">Alicyclobacillus fodiniaquatilis</name>
    <dbReference type="NCBI Taxonomy" id="1661150"/>
    <lineage>
        <taxon>Bacteria</taxon>
        <taxon>Bacillati</taxon>
        <taxon>Bacillota</taxon>
        <taxon>Bacilli</taxon>
        <taxon>Bacillales</taxon>
        <taxon>Alicyclobacillaceae</taxon>
        <taxon>Alicyclobacillus</taxon>
    </lineage>
</organism>
<dbReference type="RefSeq" id="WP_377945907.1">
    <property type="nucleotide sequence ID" value="NZ_JBHUCX010000099.1"/>
</dbReference>
<dbReference type="PANTHER" id="PTHR35005:SF1">
    <property type="entry name" value="2-AMINO-5-FORMYLAMINO-6-RIBOSYLAMINOPYRIMIDIN-4(3H)-ONE 5'-MONOPHOSPHATE DEFORMYLASE"/>
    <property type="match status" value="1"/>
</dbReference>
<proteinExistence type="inferred from homology"/>
<keyword evidence="4" id="KW-0862">Zinc</keyword>
<evidence type="ECO:0000256" key="3">
    <source>
        <dbReference type="ARBA" id="ARBA00022801"/>
    </source>
</evidence>
<evidence type="ECO:0000256" key="5">
    <source>
        <dbReference type="ARBA" id="ARBA00024029"/>
    </source>
</evidence>
<comment type="cofactor">
    <cofactor evidence="1">
        <name>Zn(2+)</name>
        <dbReference type="ChEBI" id="CHEBI:29105"/>
    </cofactor>
</comment>
<evidence type="ECO:0000256" key="4">
    <source>
        <dbReference type="ARBA" id="ARBA00022833"/>
    </source>
</evidence>
<protein>
    <submittedName>
        <fullName evidence="6">Creatininase family protein</fullName>
    </submittedName>
</protein>
<dbReference type="PANTHER" id="PTHR35005">
    <property type="entry name" value="3-DEHYDRO-SCYLLO-INOSOSE HYDROLASE"/>
    <property type="match status" value="1"/>
</dbReference>
<name>A0ABW4JNE7_9BACL</name>